<evidence type="ECO:0000313" key="1">
    <source>
        <dbReference type="EMBL" id="KAL2548091.1"/>
    </source>
</evidence>
<accession>A0ABD1WEW9</accession>
<gene>
    <name evidence="1" type="ORF">Fot_09621</name>
</gene>
<evidence type="ECO:0000313" key="2">
    <source>
        <dbReference type="Proteomes" id="UP001604277"/>
    </source>
</evidence>
<dbReference type="Proteomes" id="UP001604277">
    <property type="component" value="Unassembled WGS sequence"/>
</dbReference>
<keyword evidence="2" id="KW-1185">Reference proteome</keyword>
<organism evidence="1 2">
    <name type="scientific">Forsythia ovata</name>
    <dbReference type="NCBI Taxonomy" id="205694"/>
    <lineage>
        <taxon>Eukaryota</taxon>
        <taxon>Viridiplantae</taxon>
        <taxon>Streptophyta</taxon>
        <taxon>Embryophyta</taxon>
        <taxon>Tracheophyta</taxon>
        <taxon>Spermatophyta</taxon>
        <taxon>Magnoliopsida</taxon>
        <taxon>eudicotyledons</taxon>
        <taxon>Gunneridae</taxon>
        <taxon>Pentapetalae</taxon>
        <taxon>asterids</taxon>
        <taxon>lamiids</taxon>
        <taxon>Lamiales</taxon>
        <taxon>Oleaceae</taxon>
        <taxon>Forsythieae</taxon>
        <taxon>Forsythia</taxon>
    </lineage>
</organism>
<dbReference type="EMBL" id="JBFOLJ010000003">
    <property type="protein sequence ID" value="KAL2548091.1"/>
    <property type="molecule type" value="Genomic_DNA"/>
</dbReference>
<reference evidence="2" key="1">
    <citation type="submission" date="2024-07" db="EMBL/GenBank/DDBJ databases">
        <title>Two chromosome-level genome assemblies of Korean endemic species Abeliophyllum distichum and Forsythia ovata (Oleaceae).</title>
        <authorList>
            <person name="Jang H."/>
        </authorList>
    </citation>
    <scope>NUCLEOTIDE SEQUENCE [LARGE SCALE GENOMIC DNA]</scope>
</reference>
<protein>
    <submittedName>
        <fullName evidence="1">Uncharacterized protein</fullName>
    </submittedName>
</protein>
<comment type="caution">
    <text evidence="1">The sequence shown here is derived from an EMBL/GenBank/DDBJ whole genome shotgun (WGS) entry which is preliminary data.</text>
</comment>
<name>A0ABD1WEW9_9LAMI</name>
<sequence>MHRSEKVSFIQRSIISQPHNDRAQKGVSCHQHKWNTKSMQKSNVVRRQTDCFSLFTTAIWFPWDVAHFLPYVKKSRTTVDFCTCLCLKWDLIGWTAHKLQVD</sequence>
<dbReference type="AlphaFoldDB" id="A0ABD1WEW9"/>
<proteinExistence type="predicted"/>